<evidence type="ECO:0000313" key="1">
    <source>
        <dbReference type="EMBL" id="MBX60602.1"/>
    </source>
</evidence>
<organism evidence="1">
    <name type="scientific">Rhizophora mucronata</name>
    <name type="common">Asiatic mangrove</name>
    <dbReference type="NCBI Taxonomy" id="61149"/>
    <lineage>
        <taxon>Eukaryota</taxon>
        <taxon>Viridiplantae</taxon>
        <taxon>Streptophyta</taxon>
        <taxon>Embryophyta</taxon>
        <taxon>Tracheophyta</taxon>
        <taxon>Spermatophyta</taxon>
        <taxon>Magnoliopsida</taxon>
        <taxon>eudicotyledons</taxon>
        <taxon>Gunneridae</taxon>
        <taxon>Pentapetalae</taxon>
        <taxon>rosids</taxon>
        <taxon>fabids</taxon>
        <taxon>Malpighiales</taxon>
        <taxon>Rhizophoraceae</taxon>
        <taxon>Rhizophora</taxon>
    </lineage>
</organism>
<protein>
    <submittedName>
        <fullName evidence="1">Uncharacterized protein</fullName>
    </submittedName>
</protein>
<dbReference type="EMBL" id="GGEC01080118">
    <property type="protein sequence ID" value="MBX60602.1"/>
    <property type="molecule type" value="Transcribed_RNA"/>
</dbReference>
<name>A0A2P2Q0W7_RHIMU</name>
<accession>A0A2P2Q0W7</accession>
<proteinExistence type="predicted"/>
<reference evidence="1" key="1">
    <citation type="submission" date="2018-02" db="EMBL/GenBank/DDBJ databases">
        <title>Rhizophora mucronata_Transcriptome.</title>
        <authorList>
            <person name="Meera S.P."/>
            <person name="Sreeshan A."/>
            <person name="Augustine A."/>
        </authorList>
    </citation>
    <scope>NUCLEOTIDE SEQUENCE</scope>
    <source>
        <tissue evidence="1">Leaf</tissue>
    </source>
</reference>
<sequence length="9" mass="1010">MVITDCKSN</sequence>